<proteinExistence type="predicted"/>
<name>X1QZJ6_9ZZZZ</name>
<reference evidence="1" key="1">
    <citation type="journal article" date="2014" name="Front. Microbiol.">
        <title>High frequency of phylogenetically diverse reductive dehalogenase-homologous genes in deep subseafloor sedimentary metagenomes.</title>
        <authorList>
            <person name="Kawai M."/>
            <person name="Futagami T."/>
            <person name="Toyoda A."/>
            <person name="Takaki Y."/>
            <person name="Nishi S."/>
            <person name="Hori S."/>
            <person name="Arai W."/>
            <person name="Tsubouchi T."/>
            <person name="Morono Y."/>
            <person name="Uchiyama I."/>
            <person name="Ito T."/>
            <person name="Fujiyama A."/>
            <person name="Inagaki F."/>
            <person name="Takami H."/>
        </authorList>
    </citation>
    <scope>NUCLEOTIDE SEQUENCE</scope>
    <source>
        <strain evidence="1">Expedition CK06-06</strain>
    </source>
</reference>
<gene>
    <name evidence="1" type="ORF">S06H3_63383</name>
</gene>
<sequence>LITPERGQSELYKIGYDSEHTNVYMESIK</sequence>
<protein>
    <submittedName>
        <fullName evidence="1">Uncharacterized protein</fullName>
    </submittedName>
</protein>
<evidence type="ECO:0000313" key="1">
    <source>
        <dbReference type="EMBL" id="GAI56280.1"/>
    </source>
</evidence>
<organism evidence="1">
    <name type="scientific">marine sediment metagenome</name>
    <dbReference type="NCBI Taxonomy" id="412755"/>
    <lineage>
        <taxon>unclassified sequences</taxon>
        <taxon>metagenomes</taxon>
        <taxon>ecological metagenomes</taxon>
    </lineage>
</organism>
<comment type="caution">
    <text evidence="1">The sequence shown here is derived from an EMBL/GenBank/DDBJ whole genome shotgun (WGS) entry which is preliminary data.</text>
</comment>
<feature type="non-terminal residue" evidence="1">
    <location>
        <position position="1"/>
    </location>
</feature>
<dbReference type="AlphaFoldDB" id="X1QZJ6"/>
<accession>X1QZJ6</accession>
<dbReference type="EMBL" id="BARV01042032">
    <property type="protein sequence ID" value="GAI56280.1"/>
    <property type="molecule type" value="Genomic_DNA"/>
</dbReference>